<proteinExistence type="predicted"/>
<accession>A0A0F6W5Y8</accession>
<gene>
    <name evidence="1" type="ORF">DB32_005492</name>
</gene>
<sequence length="90" mass="10412">MAIKDFLKKRGMELMQDPKVTKLMQDERVMKVAMQAFQLRGKVQEQIDGNVEKVAHSLGLVTKSDVRELKRTIKKLETELKKQQDAAKKE</sequence>
<evidence type="ECO:0000313" key="2">
    <source>
        <dbReference type="Proteomes" id="UP000034883"/>
    </source>
</evidence>
<dbReference type="AlphaFoldDB" id="A0A0F6W5Y8"/>
<name>A0A0F6W5Y8_9BACT</name>
<dbReference type="STRING" id="927083.DB32_005492"/>
<evidence type="ECO:0000313" key="1">
    <source>
        <dbReference type="EMBL" id="AKF08343.1"/>
    </source>
</evidence>
<protein>
    <submittedName>
        <fullName evidence="1">Uncharacterized protein</fullName>
    </submittedName>
</protein>
<dbReference type="RefSeq" id="WP_169791562.1">
    <property type="nucleotide sequence ID" value="NZ_CP011125.1"/>
</dbReference>
<dbReference type="KEGG" id="samy:DB32_005492"/>
<reference evidence="1 2" key="1">
    <citation type="submission" date="2015-03" db="EMBL/GenBank/DDBJ databases">
        <title>Genome assembly of Sandaracinus amylolyticus DSM 53668.</title>
        <authorList>
            <person name="Sharma G."/>
            <person name="Subramanian S."/>
        </authorList>
    </citation>
    <scope>NUCLEOTIDE SEQUENCE [LARGE SCALE GENOMIC DNA]</scope>
    <source>
        <strain evidence="1 2">DSM 53668</strain>
    </source>
</reference>
<dbReference type="EMBL" id="CP011125">
    <property type="protein sequence ID" value="AKF08343.1"/>
    <property type="molecule type" value="Genomic_DNA"/>
</dbReference>
<organism evidence="1 2">
    <name type="scientific">Sandaracinus amylolyticus</name>
    <dbReference type="NCBI Taxonomy" id="927083"/>
    <lineage>
        <taxon>Bacteria</taxon>
        <taxon>Pseudomonadati</taxon>
        <taxon>Myxococcota</taxon>
        <taxon>Polyangia</taxon>
        <taxon>Polyangiales</taxon>
        <taxon>Sandaracinaceae</taxon>
        <taxon>Sandaracinus</taxon>
    </lineage>
</organism>
<dbReference type="Proteomes" id="UP000034883">
    <property type="component" value="Chromosome"/>
</dbReference>
<keyword evidence="2" id="KW-1185">Reference proteome</keyword>